<sequence>MSIRIVYGLLTLLLMLISDATRADVISQYRMSAGDVINIRVLGEPDLTFEELRLTDAGSFSYPFIGEVKANGKTVAQVEELLLKALKGKYLVSPRVSVNVLEYRNFYIIGEVKLPGGYPYQPGLTLRRAAALAGGLTERASAKRITIIRNLDPGQGPTKASMDTPVYPGDTVTIEEGFF</sequence>
<dbReference type="EMBL" id="VNHQ01000011">
    <property type="protein sequence ID" value="TYP66271.1"/>
    <property type="molecule type" value="Genomic_DNA"/>
</dbReference>
<evidence type="ECO:0000259" key="2">
    <source>
        <dbReference type="Pfam" id="PF02563"/>
    </source>
</evidence>
<dbReference type="OrthoDB" id="9808948at2"/>
<dbReference type="PANTHER" id="PTHR33619:SF3">
    <property type="entry name" value="POLYSACCHARIDE EXPORT PROTEIN GFCE-RELATED"/>
    <property type="match status" value="1"/>
</dbReference>
<dbReference type="Proteomes" id="UP000324282">
    <property type="component" value="Unassembled WGS sequence"/>
</dbReference>
<dbReference type="PANTHER" id="PTHR33619">
    <property type="entry name" value="POLYSACCHARIDE EXPORT PROTEIN GFCE-RELATED"/>
    <property type="match status" value="1"/>
</dbReference>
<accession>A0A5S5BGT6</accession>
<proteinExistence type="predicted"/>
<dbReference type="RefSeq" id="WP_102835255.1">
    <property type="nucleotide sequence ID" value="NZ_JAMOIF010000002.1"/>
</dbReference>
<dbReference type="InterPro" id="IPR019554">
    <property type="entry name" value="Soluble_ligand-bd"/>
</dbReference>
<comment type="caution">
    <text evidence="4">The sequence shown here is derived from an EMBL/GenBank/DDBJ whole genome shotgun (WGS) entry which is preliminary data.</text>
</comment>
<evidence type="ECO:0000313" key="4">
    <source>
        <dbReference type="EMBL" id="TYP66271.1"/>
    </source>
</evidence>
<organism evidence="4 5">
    <name type="scientific">Stutzerimonas stutzeri</name>
    <name type="common">Pseudomonas stutzeri</name>
    <dbReference type="NCBI Taxonomy" id="316"/>
    <lineage>
        <taxon>Bacteria</taxon>
        <taxon>Pseudomonadati</taxon>
        <taxon>Pseudomonadota</taxon>
        <taxon>Gammaproteobacteria</taxon>
        <taxon>Pseudomonadales</taxon>
        <taxon>Pseudomonadaceae</taxon>
        <taxon>Stutzerimonas</taxon>
    </lineage>
</organism>
<feature type="domain" description="Soluble ligand binding" evidence="3">
    <location>
        <begin position="106"/>
        <end position="150"/>
    </location>
</feature>
<reference evidence="4 5" key="1">
    <citation type="submission" date="2019-07" db="EMBL/GenBank/DDBJ databases">
        <title>Deep subsurface shale carbon reservoir microbial communities from Ohio and West Virginia, USA.</title>
        <authorList>
            <person name="Wrighton K."/>
        </authorList>
    </citation>
    <scope>NUCLEOTIDE SEQUENCE [LARGE SCALE GENOMIC DNA]</scope>
    <source>
        <strain evidence="4 5">NP_8Ht</strain>
    </source>
</reference>
<dbReference type="GO" id="GO:0015159">
    <property type="term" value="F:polysaccharide transmembrane transporter activity"/>
    <property type="evidence" value="ECO:0007669"/>
    <property type="project" value="InterPro"/>
</dbReference>
<dbReference type="Gene3D" id="3.30.1950.10">
    <property type="entry name" value="wza like domain"/>
    <property type="match status" value="1"/>
</dbReference>
<name>A0A5S5BGT6_STUST</name>
<dbReference type="InterPro" id="IPR003715">
    <property type="entry name" value="Poly_export_N"/>
</dbReference>
<evidence type="ECO:0000313" key="5">
    <source>
        <dbReference type="Proteomes" id="UP000324282"/>
    </source>
</evidence>
<feature type="domain" description="Polysaccharide export protein N-terminal" evidence="2">
    <location>
        <begin position="27"/>
        <end position="100"/>
    </location>
</feature>
<dbReference type="InterPro" id="IPR049712">
    <property type="entry name" value="Poly_export"/>
</dbReference>
<keyword evidence="1" id="KW-0732">Signal</keyword>
<dbReference type="Pfam" id="PF02563">
    <property type="entry name" value="Poly_export"/>
    <property type="match status" value="1"/>
</dbReference>
<dbReference type="Gene3D" id="3.10.560.10">
    <property type="entry name" value="Outer membrane lipoprotein wza domain like"/>
    <property type="match status" value="1"/>
</dbReference>
<dbReference type="AlphaFoldDB" id="A0A5S5BGT6"/>
<evidence type="ECO:0000256" key="1">
    <source>
        <dbReference type="ARBA" id="ARBA00022729"/>
    </source>
</evidence>
<evidence type="ECO:0000259" key="3">
    <source>
        <dbReference type="Pfam" id="PF10531"/>
    </source>
</evidence>
<gene>
    <name evidence="4" type="ORF">A9A72_121269</name>
</gene>
<dbReference type="Pfam" id="PF10531">
    <property type="entry name" value="SLBB"/>
    <property type="match status" value="1"/>
</dbReference>
<protein>
    <submittedName>
        <fullName evidence="4">Polysaccharide export outer membrane protein</fullName>
    </submittedName>
</protein>